<keyword evidence="1" id="KW-0472">Membrane</keyword>
<feature type="transmembrane region" description="Helical" evidence="1">
    <location>
        <begin position="67"/>
        <end position="86"/>
    </location>
</feature>
<evidence type="ECO:0000313" key="3">
    <source>
        <dbReference type="Proteomes" id="UP000003085"/>
    </source>
</evidence>
<gene>
    <name evidence="2" type="ORF">HMP0015_1399</name>
</gene>
<evidence type="ECO:0000313" key="2">
    <source>
        <dbReference type="EMBL" id="EFF83072.1"/>
    </source>
</evidence>
<keyword evidence="1" id="KW-1133">Transmembrane helix</keyword>
<dbReference type="AlphaFoldDB" id="D4XNV7"/>
<dbReference type="HOGENOM" id="CLU_2404408_0_0_6"/>
<reference evidence="3" key="1">
    <citation type="submission" date="2010-03" db="EMBL/GenBank/DDBJ databases">
        <title>Complete sequence of Mobiluncus curtisii ATCC 43063.</title>
        <authorList>
            <person name="Muzny D."/>
            <person name="Qin X."/>
            <person name="Deng J."/>
            <person name="Jiang H."/>
            <person name="Liu Y."/>
            <person name="Qu J."/>
            <person name="Song X.-Z."/>
            <person name="Zhang L."/>
            <person name="Thornton R."/>
            <person name="Coyle M."/>
            <person name="Francisco L."/>
            <person name="Jackson L."/>
            <person name="Javaid M."/>
            <person name="Korchina V."/>
            <person name="Kovar C."/>
            <person name="Mata R."/>
            <person name="Mathew T."/>
            <person name="Ngo R."/>
            <person name="Nguyen L."/>
            <person name="Nguyen N."/>
            <person name="Okwuonu G."/>
            <person name="Ongeri F."/>
            <person name="Pham C."/>
            <person name="Simmons D."/>
            <person name="Wilczek-Boney K."/>
            <person name="Hale W."/>
            <person name="Jakkamsetti A."/>
            <person name="Pham P."/>
            <person name="Ruth R."/>
            <person name="San Lucas F."/>
            <person name="Warren J."/>
            <person name="Zhang J."/>
            <person name="Zhao Z."/>
            <person name="Zhou C."/>
            <person name="Zhu D."/>
            <person name="Lee S."/>
            <person name="Bess C."/>
            <person name="Blankenburg K."/>
            <person name="Forbes L."/>
            <person name="Fu Q."/>
            <person name="Gubbala S."/>
            <person name="Hirani K."/>
            <person name="Jayaseelan J.C."/>
            <person name="Lara F."/>
            <person name="Munidasa M."/>
            <person name="Palculict T."/>
            <person name="Patil S."/>
            <person name="Pu L.-L."/>
            <person name="Saada N."/>
            <person name="Tang L."/>
            <person name="Weissenberger G."/>
            <person name="Zhu Y."/>
            <person name="Hemphill L."/>
            <person name="Shang Y."/>
            <person name="Youmans B."/>
            <person name="Ayvaz T."/>
            <person name="Ross M."/>
            <person name="Santibanez J."/>
            <person name="Aqrawi P."/>
            <person name="Gross S."/>
            <person name="Joshi V."/>
            <person name="Fowler G."/>
            <person name="Nazareth L."/>
            <person name="Reid J."/>
            <person name="Worley K."/>
            <person name="Petrosino J."/>
            <person name="Highlander S."/>
            <person name="Gibbs R."/>
            <person name="Gibbs R."/>
        </authorList>
    </citation>
    <scope>NUCLEOTIDE SEQUENCE [LARGE SCALE GENOMIC DNA]</scope>
    <source>
        <strain evidence="3">ATCC 19194</strain>
    </source>
</reference>
<name>D4XNV7_ACIHA</name>
<feature type="non-terminal residue" evidence="2">
    <location>
        <position position="1"/>
    </location>
</feature>
<keyword evidence="1" id="KW-0812">Transmembrane</keyword>
<evidence type="ECO:0000256" key="1">
    <source>
        <dbReference type="SAM" id="Phobius"/>
    </source>
</evidence>
<protein>
    <submittedName>
        <fullName evidence="2">Uncharacterized protein</fullName>
    </submittedName>
</protein>
<proteinExistence type="predicted"/>
<sequence length="93" mass="10925">SPFEIIHNGENKKIDYSSVMDTPKKQNNIFFIMVAILLCLAVHIWILRKWFLTKKKDFTEAKQLEYWITKIGLPLSVVVAFSLFFYELQTILG</sequence>
<feature type="transmembrane region" description="Helical" evidence="1">
    <location>
        <begin position="29"/>
        <end position="47"/>
    </location>
</feature>
<comment type="caution">
    <text evidence="2">The sequence shown here is derived from an EMBL/GenBank/DDBJ whole genome shotgun (WGS) entry which is preliminary data.</text>
</comment>
<dbReference type="Proteomes" id="UP000003085">
    <property type="component" value="Unassembled WGS sequence"/>
</dbReference>
<accession>D4XNV7</accession>
<dbReference type="EMBL" id="ADMT01000133">
    <property type="protein sequence ID" value="EFF83072.1"/>
    <property type="molecule type" value="Genomic_DNA"/>
</dbReference>
<organism evidence="2 3">
    <name type="scientific">Acinetobacter haemolyticus ATCC 19194</name>
    <dbReference type="NCBI Taxonomy" id="707232"/>
    <lineage>
        <taxon>Bacteria</taxon>
        <taxon>Pseudomonadati</taxon>
        <taxon>Pseudomonadota</taxon>
        <taxon>Gammaproteobacteria</taxon>
        <taxon>Moraxellales</taxon>
        <taxon>Moraxellaceae</taxon>
        <taxon>Acinetobacter</taxon>
    </lineage>
</organism>